<name>A0AAW4PFT9_9EURY</name>
<evidence type="ECO:0000256" key="1">
    <source>
        <dbReference type="SAM" id="MobiDB-lite"/>
    </source>
</evidence>
<feature type="compositionally biased region" description="Basic residues" evidence="1">
    <location>
        <begin position="71"/>
        <end position="81"/>
    </location>
</feature>
<feature type="region of interest" description="Disordered" evidence="1">
    <location>
        <begin position="55"/>
        <end position="81"/>
    </location>
</feature>
<dbReference type="Proteomes" id="UP001430455">
    <property type="component" value="Unassembled WGS sequence"/>
</dbReference>
<evidence type="ECO:0000313" key="3">
    <source>
        <dbReference type="Proteomes" id="UP001430455"/>
    </source>
</evidence>
<gene>
    <name evidence="2" type="ORF">EGH23_17740</name>
</gene>
<dbReference type="AlphaFoldDB" id="A0AAW4PFT9"/>
<comment type="caution">
    <text evidence="2">The sequence shown here is derived from an EMBL/GenBank/DDBJ whole genome shotgun (WGS) entry which is preliminary data.</text>
</comment>
<sequence>MDSSGRAEQALATLIDNKFDDDYLQAVYEDAFTVVKALIIIDLSLFGELRSESRRETHTGFPVKFKESRTNRSKRHTPRFR</sequence>
<dbReference type="EMBL" id="RKLT01000010">
    <property type="protein sequence ID" value="MBX0296723.1"/>
    <property type="molecule type" value="Genomic_DNA"/>
</dbReference>
<protein>
    <submittedName>
        <fullName evidence="2">Uncharacterized protein</fullName>
    </submittedName>
</protein>
<feature type="compositionally biased region" description="Basic and acidic residues" evidence="1">
    <location>
        <begin position="55"/>
        <end position="70"/>
    </location>
</feature>
<evidence type="ECO:0000313" key="2">
    <source>
        <dbReference type="EMBL" id="MBX0296723.1"/>
    </source>
</evidence>
<keyword evidence="3" id="KW-1185">Reference proteome</keyword>
<organism evidence="2 3">
    <name type="scientific">Haloarcula nitratireducens</name>
    <dbReference type="NCBI Taxonomy" id="2487749"/>
    <lineage>
        <taxon>Archaea</taxon>
        <taxon>Methanobacteriati</taxon>
        <taxon>Methanobacteriota</taxon>
        <taxon>Stenosarchaea group</taxon>
        <taxon>Halobacteria</taxon>
        <taxon>Halobacteriales</taxon>
        <taxon>Haloarculaceae</taxon>
        <taxon>Haloarcula</taxon>
    </lineage>
</organism>
<dbReference type="RefSeq" id="WP_220581316.1">
    <property type="nucleotide sequence ID" value="NZ_RKLT01000010.1"/>
</dbReference>
<proteinExistence type="predicted"/>
<accession>A0AAW4PFT9</accession>
<reference evidence="2 3" key="1">
    <citation type="submission" date="2021-06" db="EMBL/GenBank/DDBJ databases">
        <title>Halomicroarcula sp. a new haloarchaeum isolated from saline soil.</title>
        <authorList>
            <person name="Duran-Viseras A."/>
            <person name="Sanchez-Porro C."/>
            <person name="Ventosa A."/>
        </authorList>
    </citation>
    <scope>NUCLEOTIDE SEQUENCE [LARGE SCALE GENOMIC DNA]</scope>
    <source>
        <strain evidence="2 3">F27</strain>
    </source>
</reference>